<dbReference type="EMBL" id="CAEZSP010000092">
    <property type="protein sequence ID" value="CAB4551051.1"/>
    <property type="molecule type" value="Genomic_DNA"/>
</dbReference>
<reference evidence="2" key="1">
    <citation type="submission" date="2020-05" db="EMBL/GenBank/DDBJ databases">
        <authorList>
            <person name="Chiriac C."/>
            <person name="Salcher M."/>
            <person name="Ghai R."/>
            <person name="Kavagutti S V."/>
        </authorList>
    </citation>
    <scope>NUCLEOTIDE SEQUENCE</scope>
</reference>
<accession>A0A6J6CHY5</accession>
<keyword evidence="1" id="KW-0472">Membrane</keyword>
<sequence length="273" mass="30316">MSCQHGRDTDNCVLCSHQKTQSLVEQHAQIAERARAEQSEFFNEQRSKTNLREAAEDVRSEMRHNYLKLVREGKNKMVDFGNGEVKLDAADIELYWTEYRESQFAYVEQIRAELNNQLDGDIENLQRTAEITVRNMGGPNIAIIGASVLLWFLSIGTKTANGNVLAGLLFMVLAFAGVLGVSIARKGMPASQSEWIPRLSVAVPAAVFGFSFGVTSPALFLVGGLMYYAKKIRSKALLKNKDVIACQNTVARTRQEISDLLSPDVMTAIRRLG</sequence>
<feature type="transmembrane region" description="Helical" evidence="1">
    <location>
        <begin position="136"/>
        <end position="153"/>
    </location>
</feature>
<feature type="transmembrane region" description="Helical" evidence="1">
    <location>
        <begin position="165"/>
        <end position="185"/>
    </location>
</feature>
<keyword evidence="1" id="KW-1133">Transmembrane helix</keyword>
<evidence type="ECO:0000256" key="1">
    <source>
        <dbReference type="SAM" id="Phobius"/>
    </source>
</evidence>
<proteinExistence type="predicted"/>
<organism evidence="2">
    <name type="scientific">freshwater metagenome</name>
    <dbReference type="NCBI Taxonomy" id="449393"/>
    <lineage>
        <taxon>unclassified sequences</taxon>
        <taxon>metagenomes</taxon>
        <taxon>ecological metagenomes</taxon>
    </lineage>
</organism>
<dbReference type="AlphaFoldDB" id="A0A6J6CHY5"/>
<feature type="transmembrane region" description="Helical" evidence="1">
    <location>
        <begin position="205"/>
        <end position="229"/>
    </location>
</feature>
<evidence type="ECO:0000313" key="2">
    <source>
        <dbReference type="EMBL" id="CAB4551051.1"/>
    </source>
</evidence>
<keyword evidence="1" id="KW-0812">Transmembrane</keyword>
<name>A0A6J6CHY5_9ZZZZ</name>
<protein>
    <submittedName>
        <fullName evidence="2">Unannotated protein</fullName>
    </submittedName>
</protein>
<gene>
    <name evidence="2" type="ORF">UFOPK1440_01143</name>
</gene>